<keyword evidence="2 5" id="KW-0812">Transmembrane</keyword>
<protein>
    <recommendedName>
        <fullName evidence="6">Fatty acid hydroxylase domain-containing protein</fullName>
    </recommendedName>
</protein>
<dbReference type="VEuPathDB" id="VectorBase:ADIR003547"/>
<dbReference type="Proteomes" id="UP000075884">
    <property type="component" value="Unassembled WGS sequence"/>
</dbReference>
<evidence type="ECO:0000256" key="5">
    <source>
        <dbReference type="SAM" id="Phobius"/>
    </source>
</evidence>
<feature type="transmembrane region" description="Helical" evidence="5">
    <location>
        <begin position="39"/>
        <end position="65"/>
    </location>
</feature>
<evidence type="ECO:0000259" key="6">
    <source>
        <dbReference type="Pfam" id="PF04116"/>
    </source>
</evidence>
<feature type="domain" description="Fatty acid hydroxylase" evidence="6">
    <location>
        <begin position="135"/>
        <end position="259"/>
    </location>
</feature>
<dbReference type="InterPro" id="IPR006694">
    <property type="entry name" value="Fatty_acid_hydroxylase"/>
</dbReference>
<organism evidence="7 8">
    <name type="scientific">Anopheles dirus</name>
    <dbReference type="NCBI Taxonomy" id="7168"/>
    <lineage>
        <taxon>Eukaryota</taxon>
        <taxon>Metazoa</taxon>
        <taxon>Ecdysozoa</taxon>
        <taxon>Arthropoda</taxon>
        <taxon>Hexapoda</taxon>
        <taxon>Insecta</taxon>
        <taxon>Pterygota</taxon>
        <taxon>Neoptera</taxon>
        <taxon>Endopterygota</taxon>
        <taxon>Diptera</taxon>
        <taxon>Nematocera</taxon>
        <taxon>Culicoidea</taxon>
        <taxon>Culicidae</taxon>
        <taxon>Anophelinae</taxon>
        <taxon>Anopheles</taxon>
    </lineage>
</organism>
<comment type="subcellular location">
    <subcellularLocation>
        <location evidence="1">Membrane</location>
    </subcellularLocation>
</comment>
<feature type="transmembrane region" description="Helical" evidence="5">
    <location>
        <begin position="410"/>
        <end position="433"/>
    </location>
</feature>
<dbReference type="GO" id="GO:0005506">
    <property type="term" value="F:iron ion binding"/>
    <property type="evidence" value="ECO:0007669"/>
    <property type="project" value="InterPro"/>
</dbReference>
<name>A0A182N7C3_9DIPT</name>
<dbReference type="Pfam" id="PF04116">
    <property type="entry name" value="FA_hydroxylase"/>
    <property type="match status" value="2"/>
</dbReference>
<dbReference type="InterPro" id="IPR050307">
    <property type="entry name" value="Sterol_Desaturase_Related"/>
</dbReference>
<dbReference type="GO" id="GO:0016491">
    <property type="term" value="F:oxidoreductase activity"/>
    <property type="evidence" value="ECO:0007669"/>
    <property type="project" value="InterPro"/>
</dbReference>
<evidence type="ECO:0000256" key="4">
    <source>
        <dbReference type="ARBA" id="ARBA00023136"/>
    </source>
</evidence>
<evidence type="ECO:0000313" key="7">
    <source>
        <dbReference type="EnsemblMetazoa" id="ADIR003547-PA"/>
    </source>
</evidence>
<feature type="transmembrane region" description="Helical" evidence="5">
    <location>
        <begin position="472"/>
        <end position="491"/>
    </location>
</feature>
<dbReference type="GO" id="GO:0016020">
    <property type="term" value="C:membrane"/>
    <property type="evidence" value="ECO:0007669"/>
    <property type="project" value="UniProtKB-SubCell"/>
</dbReference>
<feature type="transmembrane region" description="Helical" evidence="5">
    <location>
        <begin position="567"/>
        <end position="587"/>
    </location>
</feature>
<dbReference type="EnsemblMetazoa" id="ADIR003547-RA">
    <property type="protein sequence ID" value="ADIR003547-PA"/>
    <property type="gene ID" value="ADIR003547"/>
</dbReference>
<evidence type="ECO:0000256" key="1">
    <source>
        <dbReference type="ARBA" id="ARBA00004370"/>
    </source>
</evidence>
<keyword evidence="8" id="KW-1185">Reference proteome</keyword>
<proteinExistence type="predicted"/>
<keyword evidence="3 5" id="KW-1133">Transmembrane helix</keyword>
<dbReference type="GO" id="GO:0008610">
    <property type="term" value="P:lipid biosynthetic process"/>
    <property type="evidence" value="ECO:0007669"/>
    <property type="project" value="InterPro"/>
</dbReference>
<evidence type="ECO:0000256" key="2">
    <source>
        <dbReference type="ARBA" id="ARBA00022692"/>
    </source>
</evidence>
<reference evidence="7" key="2">
    <citation type="submission" date="2020-05" db="UniProtKB">
        <authorList>
            <consortium name="EnsemblMetazoa"/>
        </authorList>
    </citation>
    <scope>IDENTIFICATION</scope>
    <source>
        <strain evidence="7">WRAIR2</strain>
    </source>
</reference>
<evidence type="ECO:0000313" key="8">
    <source>
        <dbReference type="Proteomes" id="UP000075884"/>
    </source>
</evidence>
<evidence type="ECO:0000256" key="3">
    <source>
        <dbReference type="ARBA" id="ARBA00022989"/>
    </source>
</evidence>
<accession>A0A182N7C3</accession>
<sequence length="616" mass="72088">MEFYEPAPLAVGYGNETREWFVERWDALLDTIGDDQETLYVWVLTFYTNAIYWILGGLFVVMDLTEWPKFMRKYKNQPGMNEPLDWEKFKKLVKTLLFNQTVVGIPTAYIAFNLSRHGVPPPRALPSALTFVRDFAVCITLWEITFYYSHRLLHSRFLYKYVHKKHHEWTAPVALAAMYAHPFEYVISDLLPVFAGPAVMKCHVSTTAFWFAFVMVDTVLDHCGYHLPFLSSPESHDYHHLKFNQCFGLYGWMDWFHGTDSEFRKKKQFQRHNRIVGFRSARELVPDKLKIQGNGLRHDYAINAVSKQRVSRERSQLIADRPRRWTYQSNPRPRTSVFSPHPNRPGKDGLISTPDSKMNLSLVPPWTVSHQVADGNATDVYELTEGPLVLWFNQTWNGFLDRIGDDNVTLYVGFLTVYTYSFFWLVGGLFVLMDLTNWPRALRKYKNQPGANEPLEWDRCKRLVKVVLRNQLLYGVPTTYFGFMLRGLVFFEPPNPRILPALSTVCRDMLVCIVFWEISFYYSHRLLHSSFFYKRVHKKHHQWSAPVAWAAMYAHPFEFVISDLLPVYLGPALMSCHVLTFVLWFTFVMMDTLVDHSGYHLPVLGSSEMHDFHHLK</sequence>
<dbReference type="PANTHER" id="PTHR11863">
    <property type="entry name" value="STEROL DESATURASE"/>
    <property type="match status" value="1"/>
</dbReference>
<feature type="domain" description="Fatty acid hydroxylase" evidence="6">
    <location>
        <begin position="509"/>
        <end position="615"/>
    </location>
</feature>
<feature type="transmembrane region" description="Helical" evidence="5">
    <location>
        <begin position="497"/>
        <end position="522"/>
    </location>
</feature>
<dbReference type="STRING" id="7168.A0A182N7C3"/>
<dbReference type="AlphaFoldDB" id="A0A182N7C3"/>
<keyword evidence="4 5" id="KW-0472">Membrane</keyword>
<reference evidence="8" key="1">
    <citation type="submission" date="2013-03" db="EMBL/GenBank/DDBJ databases">
        <title>The Genome Sequence of Anopheles dirus WRAIR2.</title>
        <authorList>
            <consortium name="The Broad Institute Genomics Platform"/>
            <person name="Neafsey D.E."/>
            <person name="Walton C."/>
            <person name="Walker B."/>
            <person name="Young S.K."/>
            <person name="Zeng Q."/>
            <person name="Gargeya S."/>
            <person name="Fitzgerald M."/>
            <person name="Haas B."/>
            <person name="Abouelleil A."/>
            <person name="Allen A.W."/>
            <person name="Alvarado L."/>
            <person name="Arachchi H.M."/>
            <person name="Berlin A.M."/>
            <person name="Chapman S.B."/>
            <person name="Gainer-Dewar J."/>
            <person name="Goldberg J."/>
            <person name="Griggs A."/>
            <person name="Gujja S."/>
            <person name="Hansen M."/>
            <person name="Howarth C."/>
            <person name="Imamovic A."/>
            <person name="Ireland A."/>
            <person name="Larimer J."/>
            <person name="McCowan C."/>
            <person name="Murphy C."/>
            <person name="Pearson M."/>
            <person name="Poon T.W."/>
            <person name="Priest M."/>
            <person name="Roberts A."/>
            <person name="Saif S."/>
            <person name="Shea T."/>
            <person name="Sisk P."/>
            <person name="Sykes S."/>
            <person name="Wortman J."/>
            <person name="Nusbaum C."/>
            <person name="Birren B."/>
        </authorList>
    </citation>
    <scope>NUCLEOTIDE SEQUENCE [LARGE SCALE GENOMIC DNA]</scope>
    <source>
        <strain evidence="8">WRAIR2</strain>
    </source>
</reference>